<dbReference type="EMBL" id="ML975330">
    <property type="protein sequence ID" value="KAF1832861.1"/>
    <property type="molecule type" value="Genomic_DNA"/>
</dbReference>
<dbReference type="Proteomes" id="UP000800040">
    <property type="component" value="Unassembled WGS sequence"/>
</dbReference>
<proteinExistence type="predicted"/>
<organism evidence="1 2">
    <name type="scientific">Decorospora gaudefroyi</name>
    <dbReference type="NCBI Taxonomy" id="184978"/>
    <lineage>
        <taxon>Eukaryota</taxon>
        <taxon>Fungi</taxon>
        <taxon>Dikarya</taxon>
        <taxon>Ascomycota</taxon>
        <taxon>Pezizomycotina</taxon>
        <taxon>Dothideomycetes</taxon>
        <taxon>Pleosporomycetidae</taxon>
        <taxon>Pleosporales</taxon>
        <taxon>Pleosporineae</taxon>
        <taxon>Pleosporaceae</taxon>
        <taxon>Decorospora</taxon>
    </lineage>
</organism>
<dbReference type="AlphaFoldDB" id="A0A6A5K8W6"/>
<evidence type="ECO:0000313" key="2">
    <source>
        <dbReference type="Proteomes" id="UP000800040"/>
    </source>
</evidence>
<keyword evidence="2" id="KW-1185">Reference proteome</keyword>
<gene>
    <name evidence="1" type="ORF">BDW02DRAFT_529028</name>
</gene>
<evidence type="ECO:0000313" key="1">
    <source>
        <dbReference type="EMBL" id="KAF1832861.1"/>
    </source>
</evidence>
<sequence>MMPQNLIYVFYLRRVSSPLLTQADSSSEPPSHRPHDRLPGHAPFFLDAIFLNPTWRTILTRMIFVSSFPNSTHKLLVDGVYRNLRYNKTRVLRKLSPDTRAYFSEGGSYEPEWQDTRFGVKMRTE</sequence>
<name>A0A6A5K8W6_9PLEO</name>
<protein>
    <submittedName>
        <fullName evidence="1">Uncharacterized protein</fullName>
    </submittedName>
</protein>
<reference evidence="1" key="1">
    <citation type="submission" date="2020-01" db="EMBL/GenBank/DDBJ databases">
        <authorList>
            <consortium name="DOE Joint Genome Institute"/>
            <person name="Haridas S."/>
            <person name="Albert R."/>
            <person name="Binder M."/>
            <person name="Bloem J."/>
            <person name="Labutti K."/>
            <person name="Salamov A."/>
            <person name="Andreopoulos B."/>
            <person name="Baker S.E."/>
            <person name="Barry K."/>
            <person name="Bills G."/>
            <person name="Bluhm B.H."/>
            <person name="Cannon C."/>
            <person name="Castanera R."/>
            <person name="Culley D.E."/>
            <person name="Daum C."/>
            <person name="Ezra D."/>
            <person name="Gonzalez J.B."/>
            <person name="Henrissat B."/>
            <person name="Kuo A."/>
            <person name="Liang C."/>
            <person name="Lipzen A."/>
            <person name="Lutzoni F."/>
            <person name="Magnuson J."/>
            <person name="Mondo S."/>
            <person name="Nolan M."/>
            <person name="Ohm R."/>
            <person name="Pangilinan J."/>
            <person name="Park H.-J."/>
            <person name="Ramirez L."/>
            <person name="Alfaro M."/>
            <person name="Sun H."/>
            <person name="Tritt A."/>
            <person name="Yoshinaga Y."/>
            <person name="Zwiers L.-H."/>
            <person name="Turgeon B.G."/>
            <person name="Goodwin S.B."/>
            <person name="Spatafora J.W."/>
            <person name="Crous P.W."/>
            <person name="Grigoriev I.V."/>
        </authorList>
    </citation>
    <scope>NUCLEOTIDE SEQUENCE</scope>
    <source>
        <strain evidence="1">P77</strain>
    </source>
</reference>
<accession>A0A6A5K8W6</accession>